<reference evidence="2" key="1">
    <citation type="thesis" date="2020" institute="ProQuest LLC" country="789 East Eisenhower Parkway, Ann Arbor, MI, USA">
        <title>Comparative Genomics and Chromosome Evolution.</title>
        <authorList>
            <person name="Mudd A.B."/>
        </authorList>
    </citation>
    <scope>NUCLEOTIDE SEQUENCE</scope>
    <source>
        <strain evidence="2">Female2</strain>
        <tissue evidence="2">Blood</tissue>
    </source>
</reference>
<proteinExistence type="predicted"/>
<name>A0A8T2IEJ8_9PIPI</name>
<keyword evidence="3" id="KW-1185">Reference proteome</keyword>
<accession>A0A8T2IEJ8</accession>
<dbReference type="EMBL" id="JAACNH010015292">
    <property type="protein sequence ID" value="KAG8429031.1"/>
    <property type="molecule type" value="Genomic_DNA"/>
</dbReference>
<evidence type="ECO:0000256" key="1">
    <source>
        <dbReference type="SAM" id="MobiDB-lite"/>
    </source>
</evidence>
<evidence type="ECO:0000313" key="2">
    <source>
        <dbReference type="EMBL" id="KAG8429031.1"/>
    </source>
</evidence>
<comment type="caution">
    <text evidence="2">The sequence shown here is derived from an EMBL/GenBank/DDBJ whole genome shotgun (WGS) entry which is preliminary data.</text>
</comment>
<dbReference type="AlphaFoldDB" id="A0A8T2IEJ8"/>
<dbReference type="Proteomes" id="UP000812440">
    <property type="component" value="Unassembled WGS sequence"/>
</dbReference>
<protein>
    <submittedName>
        <fullName evidence="2">Uncharacterized protein</fullName>
    </submittedName>
</protein>
<gene>
    <name evidence="2" type="ORF">GDO86_018481</name>
</gene>
<evidence type="ECO:0000313" key="3">
    <source>
        <dbReference type="Proteomes" id="UP000812440"/>
    </source>
</evidence>
<sequence>MEHQQIQIWPHLVTKGLTPQRISGRHSEVESNRQHRTCPQTTPSNHPVAEKDSETLDSNHTHCRPSISLLQLEALILTKSLKDIYTMESGWGVGLIIPTSQYYSLEELQHVQFPFARLVLD</sequence>
<feature type="region of interest" description="Disordered" evidence="1">
    <location>
        <begin position="21"/>
        <end position="60"/>
    </location>
</feature>
<feature type="compositionally biased region" description="Basic and acidic residues" evidence="1">
    <location>
        <begin position="48"/>
        <end position="60"/>
    </location>
</feature>
<organism evidence="2 3">
    <name type="scientific">Hymenochirus boettgeri</name>
    <name type="common">Congo dwarf clawed frog</name>
    <dbReference type="NCBI Taxonomy" id="247094"/>
    <lineage>
        <taxon>Eukaryota</taxon>
        <taxon>Metazoa</taxon>
        <taxon>Chordata</taxon>
        <taxon>Craniata</taxon>
        <taxon>Vertebrata</taxon>
        <taxon>Euteleostomi</taxon>
        <taxon>Amphibia</taxon>
        <taxon>Batrachia</taxon>
        <taxon>Anura</taxon>
        <taxon>Pipoidea</taxon>
        <taxon>Pipidae</taxon>
        <taxon>Pipinae</taxon>
        <taxon>Hymenochirus</taxon>
    </lineage>
</organism>